<evidence type="ECO:0000256" key="1">
    <source>
        <dbReference type="SAM" id="MobiDB-lite"/>
    </source>
</evidence>
<sequence>MRVACHEEMKDGEERLRIRCELEERGWREMIEDDGAVRGMRGDEERCSLTESREGEDEIREIESERSERRRRWKGERERSREGFRMKGEEEDLRERTRRERGEEGEEVLGESEGLREDDEREDERESRREEMDRCGLRREEDEVSTVTLSERGRAGAEKLSRNKKIWKEVLGDGDLKEKRIWRGGR</sequence>
<reference evidence="2" key="2">
    <citation type="submission" date="2022-01" db="EMBL/GenBank/DDBJ databases">
        <authorList>
            <person name="Yamashiro T."/>
            <person name="Shiraishi A."/>
            <person name="Satake H."/>
            <person name="Nakayama K."/>
        </authorList>
    </citation>
    <scope>NUCLEOTIDE SEQUENCE</scope>
</reference>
<proteinExistence type="predicted"/>
<keyword evidence="3" id="KW-1185">Reference proteome</keyword>
<organism evidence="2 3">
    <name type="scientific">Tanacetum coccineum</name>
    <dbReference type="NCBI Taxonomy" id="301880"/>
    <lineage>
        <taxon>Eukaryota</taxon>
        <taxon>Viridiplantae</taxon>
        <taxon>Streptophyta</taxon>
        <taxon>Embryophyta</taxon>
        <taxon>Tracheophyta</taxon>
        <taxon>Spermatophyta</taxon>
        <taxon>Magnoliopsida</taxon>
        <taxon>eudicotyledons</taxon>
        <taxon>Gunneridae</taxon>
        <taxon>Pentapetalae</taxon>
        <taxon>asterids</taxon>
        <taxon>campanulids</taxon>
        <taxon>Asterales</taxon>
        <taxon>Asteraceae</taxon>
        <taxon>Asteroideae</taxon>
        <taxon>Anthemideae</taxon>
        <taxon>Anthemidinae</taxon>
        <taxon>Tanacetum</taxon>
    </lineage>
</organism>
<reference evidence="2" key="1">
    <citation type="journal article" date="2022" name="Int. J. Mol. Sci.">
        <title>Draft Genome of Tanacetum Coccineum: Genomic Comparison of Closely Related Tanacetum-Family Plants.</title>
        <authorList>
            <person name="Yamashiro T."/>
            <person name="Shiraishi A."/>
            <person name="Nakayama K."/>
            <person name="Satake H."/>
        </authorList>
    </citation>
    <scope>NUCLEOTIDE SEQUENCE</scope>
</reference>
<feature type="compositionally biased region" description="Basic and acidic residues" evidence="1">
    <location>
        <begin position="124"/>
        <end position="141"/>
    </location>
</feature>
<accession>A0ABQ5FT40</accession>
<feature type="region of interest" description="Disordered" evidence="1">
    <location>
        <begin position="36"/>
        <end position="158"/>
    </location>
</feature>
<evidence type="ECO:0000313" key="3">
    <source>
        <dbReference type="Proteomes" id="UP001151760"/>
    </source>
</evidence>
<protein>
    <submittedName>
        <fullName evidence="2">Uncharacterized protein</fullName>
    </submittedName>
</protein>
<gene>
    <name evidence="2" type="ORF">Tco_1017097</name>
</gene>
<dbReference type="EMBL" id="BQNB010017645">
    <property type="protein sequence ID" value="GJT65617.1"/>
    <property type="molecule type" value="Genomic_DNA"/>
</dbReference>
<feature type="compositionally biased region" description="Acidic residues" evidence="1">
    <location>
        <begin position="103"/>
        <end position="123"/>
    </location>
</feature>
<feature type="compositionally biased region" description="Basic and acidic residues" evidence="1">
    <location>
        <begin position="75"/>
        <end position="102"/>
    </location>
</feature>
<feature type="compositionally biased region" description="Basic and acidic residues" evidence="1">
    <location>
        <begin position="40"/>
        <end position="53"/>
    </location>
</feature>
<name>A0ABQ5FT40_9ASTR</name>
<evidence type="ECO:0000313" key="2">
    <source>
        <dbReference type="EMBL" id="GJT65617.1"/>
    </source>
</evidence>
<dbReference type="Proteomes" id="UP001151760">
    <property type="component" value="Unassembled WGS sequence"/>
</dbReference>
<comment type="caution">
    <text evidence="2">The sequence shown here is derived from an EMBL/GenBank/DDBJ whole genome shotgun (WGS) entry which is preliminary data.</text>
</comment>